<dbReference type="InterPro" id="IPR011990">
    <property type="entry name" value="TPR-like_helical_dom_sf"/>
</dbReference>
<dbReference type="InterPro" id="IPR036890">
    <property type="entry name" value="HATPase_C_sf"/>
</dbReference>
<keyword evidence="3" id="KW-1133">Transmembrane helix</keyword>
<organism evidence="5 6">
    <name type="scientific">Flagellimonas zhangzhouensis</name>
    <dbReference type="NCBI Taxonomy" id="1073328"/>
    <lineage>
        <taxon>Bacteria</taxon>
        <taxon>Pseudomonadati</taxon>
        <taxon>Bacteroidota</taxon>
        <taxon>Flavobacteriia</taxon>
        <taxon>Flavobacteriales</taxon>
        <taxon>Flavobacteriaceae</taxon>
        <taxon>Flagellimonas</taxon>
    </lineage>
</organism>
<keyword evidence="2" id="KW-0175">Coiled coil</keyword>
<evidence type="ECO:0000256" key="3">
    <source>
        <dbReference type="SAM" id="Phobius"/>
    </source>
</evidence>
<dbReference type="PANTHER" id="PTHR34220:SF7">
    <property type="entry name" value="SENSOR HISTIDINE KINASE YPDA"/>
    <property type="match status" value="1"/>
</dbReference>
<sequence length="743" mass="85237">MFTKVMVKRIYILIVMMLVSVFGIAQMGNNQNQIEIKGSVMGKENRTPIAQVQVSTDRGNYTFTNSLGEFKIKASLGDVLIFESPEFETVRHRITSNEDVDVLVEGYSDRRSSQRIKKESISERNSLADHQRFLDSANLYKKTDLEKSIDFIAQSIEPLGSSGNKTELAKSLSALGEIYMYHEQYDLAITNFKDALAARESNKTKLLLGQVYVLNGDFQKGEEMLLPLVDVKNMVPYQRVELFEALGDANKGMSKLRDAQEYYQQGLVIAEKNQISPKVIDLSSKMGAAFASENRSIEAEGFYQNSLSLSKKVAPERMIQESEKVADFYNQKSRYDDEIQLRKQSLSELNQLPRPSAPVEGRGVSRADTITSQRINYKIANAYIAQEKLDEAIPYLEKSIVEADKEDDLVVQKDATRKLSEVYRNKGDYTKALETYQDYVAVVDSLYVRKEQEISQAARFSREIANTQNRISSLEQERELNQSKYSLAVTEQQLYEETSKRQKWIIYSLIFGIALMAFTAFLYYRSNKQQKLANNLLALKSLRTQMNPHFIFNALNSVNNYIAKSDERSANRFLSEFSVLMRSVLENSEQDFISLTQELELLELYVKLEHSRFQDKFDYKIKVDDKVDVDAFQIPPMLLQPYIENAIWHGLRYKEEKGFLHIKVDQLTNDMLEITIEDNGIGRKKSAAIKTANQRKQKSKGMGNIKKRIQILNDMYKNRVEVSISDLNEDQTGTKVSLKLKKK</sequence>
<dbReference type="GO" id="GO:0000155">
    <property type="term" value="F:phosphorelay sensor kinase activity"/>
    <property type="evidence" value="ECO:0007669"/>
    <property type="project" value="InterPro"/>
</dbReference>
<dbReference type="Pfam" id="PF06580">
    <property type="entry name" value="His_kinase"/>
    <property type="match status" value="1"/>
</dbReference>
<accession>A0A1H2X1X2</accession>
<dbReference type="RefSeq" id="WP_245668072.1">
    <property type="nucleotide sequence ID" value="NZ_FNKI01000001.1"/>
</dbReference>
<dbReference type="InterPro" id="IPR050640">
    <property type="entry name" value="Bact_2-comp_sensor_kinase"/>
</dbReference>
<dbReference type="EMBL" id="FNMY01000003">
    <property type="protein sequence ID" value="SDW86756.1"/>
    <property type="molecule type" value="Genomic_DNA"/>
</dbReference>
<dbReference type="PROSITE" id="PS50005">
    <property type="entry name" value="TPR"/>
    <property type="match status" value="1"/>
</dbReference>
<evidence type="ECO:0000313" key="6">
    <source>
        <dbReference type="Proteomes" id="UP000199592"/>
    </source>
</evidence>
<dbReference type="GO" id="GO:0016020">
    <property type="term" value="C:membrane"/>
    <property type="evidence" value="ECO:0007669"/>
    <property type="project" value="InterPro"/>
</dbReference>
<dbReference type="STRING" id="1073328.SAMN05216294_1167"/>
<feature type="repeat" description="TPR" evidence="1">
    <location>
        <begin position="169"/>
        <end position="202"/>
    </location>
</feature>
<keyword evidence="6" id="KW-1185">Reference proteome</keyword>
<evidence type="ECO:0000259" key="4">
    <source>
        <dbReference type="Pfam" id="PF06580"/>
    </source>
</evidence>
<dbReference type="Proteomes" id="UP000199592">
    <property type="component" value="Unassembled WGS sequence"/>
</dbReference>
<dbReference type="SUPFAM" id="SSF48452">
    <property type="entry name" value="TPR-like"/>
    <property type="match status" value="2"/>
</dbReference>
<name>A0A1H2X1X2_9FLAO</name>
<dbReference type="Gene3D" id="3.30.565.10">
    <property type="entry name" value="Histidine kinase-like ATPase, C-terminal domain"/>
    <property type="match status" value="1"/>
</dbReference>
<evidence type="ECO:0000256" key="2">
    <source>
        <dbReference type="SAM" id="Coils"/>
    </source>
</evidence>
<dbReference type="InterPro" id="IPR019734">
    <property type="entry name" value="TPR_rpt"/>
</dbReference>
<dbReference type="AlphaFoldDB" id="A0A1H2X1X2"/>
<reference evidence="6" key="1">
    <citation type="submission" date="2016-10" db="EMBL/GenBank/DDBJ databases">
        <authorList>
            <person name="Varghese N."/>
            <person name="Submissions S."/>
        </authorList>
    </citation>
    <scope>NUCLEOTIDE SEQUENCE [LARGE SCALE GENOMIC DNA]</scope>
    <source>
        <strain evidence="6">DSM 25030</strain>
    </source>
</reference>
<feature type="domain" description="Signal transduction histidine kinase internal region" evidence="4">
    <location>
        <begin position="539"/>
        <end position="617"/>
    </location>
</feature>
<dbReference type="InterPro" id="IPR010559">
    <property type="entry name" value="Sig_transdc_His_kin_internal"/>
</dbReference>
<dbReference type="SUPFAM" id="SSF55874">
    <property type="entry name" value="ATPase domain of HSP90 chaperone/DNA topoisomerase II/histidine kinase"/>
    <property type="match status" value="1"/>
</dbReference>
<keyword evidence="3" id="KW-0472">Membrane</keyword>
<keyword evidence="3" id="KW-0812">Transmembrane</keyword>
<evidence type="ECO:0000313" key="5">
    <source>
        <dbReference type="EMBL" id="SDW86756.1"/>
    </source>
</evidence>
<dbReference type="Pfam" id="PF13432">
    <property type="entry name" value="TPR_16"/>
    <property type="match status" value="2"/>
</dbReference>
<feature type="coiled-coil region" evidence="2">
    <location>
        <begin position="450"/>
        <end position="484"/>
    </location>
</feature>
<evidence type="ECO:0000256" key="1">
    <source>
        <dbReference type="PROSITE-ProRule" id="PRU00339"/>
    </source>
</evidence>
<dbReference type="Gene3D" id="1.25.40.10">
    <property type="entry name" value="Tetratricopeptide repeat domain"/>
    <property type="match status" value="3"/>
</dbReference>
<dbReference type="PANTHER" id="PTHR34220">
    <property type="entry name" value="SENSOR HISTIDINE KINASE YPDA"/>
    <property type="match status" value="1"/>
</dbReference>
<feature type="transmembrane region" description="Helical" evidence="3">
    <location>
        <begin position="504"/>
        <end position="524"/>
    </location>
</feature>
<proteinExistence type="predicted"/>
<dbReference type="SMART" id="SM00028">
    <property type="entry name" value="TPR"/>
    <property type="match status" value="4"/>
</dbReference>
<gene>
    <name evidence="5" type="ORF">SAMN04487892_2547</name>
</gene>
<protein>
    <submittedName>
        <fullName evidence="5">Tetratricopeptide repeat-containing protein</fullName>
    </submittedName>
</protein>
<keyword evidence="1" id="KW-0802">TPR repeat</keyword>